<evidence type="ECO:0000313" key="8">
    <source>
        <dbReference type="EMBL" id="OON15340.1"/>
    </source>
</evidence>
<sequence length="114" mass="12492">MLVQLRASSACISRCRRPVQYASLPLTDAQLQQLEQGGSEKAIMHASKSLTPAEQRHGRTDKEALASVFAIRRFHKLLYGRRVTLLTDHTPLVSISGSKKGVPAHCQPPAKMGC</sequence>
<dbReference type="Pfam" id="PF17917">
    <property type="entry name" value="RT_RNaseH"/>
    <property type="match status" value="1"/>
</dbReference>
<evidence type="ECO:0000259" key="7">
    <source>
        <dbReference type="Pfam" id="PF17917"/>
    </source>
</evidence>
<evidence type="ECO:0000256" key="1">
    <source>
        <dbReference type="ARBA" id="ARBA00022679"/>
    </source>
</evidence>
<name>A0A1S8WLL8_OPIVI</name>
<keyword evidence="3" id="KW-0540">Nuclease</keyword>
<dbReference type="InterPro" id="IPR041373">
    <property type="entry name" value="RT_RNaseH"/>
</dbReference>
<dbReference type="InterPro" id="IPR043502">
    <property type="entry name" value="DNA/RNA_pol_sf"/>
</dbReference>
<accession>A0A1S8WLL8</accession>
<evidence type="ECO:0000256" key="3">
    <source>
        <dbReference type="ARBA" id="ARBA00022722"/>
    </source>
</evidence>
<dbReference type="GO" id="GO:0003964">
    <property type="term" value="F:RNA-directed DNA polymerase activity"/>
    <property type="evidence" value="ECO:0007669"/>
    <property type="project" value="UniProtKB-KW"/>
</dbReference>
<dbReference type="Proteomes" id="UP000243686">
    <property type="component" value="Unassembled WGS sequence"/>
</dbReference>
<keyword evidence="1" id="KW-0808">Transferase</keyword>
<keyword evidence="9" id="KW-1185">Reference proteome</keyword>
<keyword evidence="5" id="KW-0378">Hydrolase</keyword>
<dbReference type="PANTHER" id="PTHR37984:SF5">
    <property type="entry name" value="PROTEIN NYNRIN-LIKE"/>
    <property type="match status" value="1"/>
</dbReference>
<evidence type="ECO:0000313" key="9">
    <source>
        <dbReference type="Proteomes" id="UP000243686"/>
    </source>
</evidence>
<feature type="domain" description="Reverse transcriptase RNase H-like" evidence="7">
    <location>
        <begin position="27"/>
        <end position="100"/>
    </location>
</feature>
<gene>
    <name evidence="8" type="ORF">X801_08860</name>
</gene>
<protein>
    <recommendedName>
        <fullName evidence="7">Reverse transcriptase RNase H-like domain-containing protein</fullName>
    </recommendedName>
</protein>
<reference evidence="8 9" key="1">
    <citation type="submission" date="2015-03" db="EMBL/GenBank/DDBJ databases">
        <title>Draft genome of the nematode, Opisthorchis viverrini.</title>
        <authorList>
            <person name="Mitreva M."/>
        </authorList>
    </citation>
    <scope>NUCLEOTIDE SEQUENCE [LARGE SCALE GENOMIC DNA]</scope>
    <source>
        <strain evidence="8">Khon Kaen</strain>
    </source>
</reference>
<evidence type="ECO:0000256" key="6">
    <source>
        <dbReference type="ARBA" id="ARBA00022918"/>
    </source>
</evidence>
<keyword evidence="2" id="KW-0548">Nucleotidyltransferase</keyword>
<dbReference type="SUPFAM" id="SSF56672">
    <property type="entry name" value="DNA/RNA polymerases"/>
    <property type="match status" value="1"/>
</dbReference>
<keyword evidence="6" id="KW-0695">RNA-directed DNA polymerase</keyword>
<dbReference type="PANTHER" id="PTHR37984">
    <property type="entry name" value="PROTEIN CBG26694"/>
    <property type="match status" value="1"/>
</dbReference>
<dbReference type="GO" id="GO:0016787">
    <property type="term" value="F:hydrolase activity"/>
    <property type="evidence" value="ECO:0007669"/>
    <property type="project" value="UniProtKB-KW"/>
</dbReference>
<organism evidence="8 9">
    <name type="scientific">Opisthorchis viverrini</name>
    <name type="common">Southeast Asian liver fluke</name>
    <dbReference type="NCBI Taxonomy" id="6198"/>
    <lineage>
        <taxon>Eukaryota</taxon>
        <taxon>Metazoa</taxon>
        <taxon>Spiralia</taxon>
        <taxon>Lophotrochozoa</taxon>
        <taxon>Platyhelminthes</taxon>
        <taxon>Trematoda</taxon>
        <taxon>Digenea</taxon>
        <taxon>Opisthorchiida</taxon>
        <taxon>Opisthorchiata</taxon>
        <taxon>Opisthorchiidae</taxon>
        <taxon>Opisthorchis</taxon>
    </lineage>
</organism>
<dbReference type="AlphaFoldDB" id="A0A1S8WLL8"/>
<dbReference type="GO" id="GO:0004519">
    <property type="term" value="F:endonuclease activity"/>
    <property type="evidence" value="ECO:0007669"/>
    <property type="project" value="UniProtKB-KW"/>
</dbReference>
<evidence type="ECO:0000256" key="2">
    <source>
        <dbReference type="ARBA" id="ARBA00022695"/>
    </source>
</evidence>
<dbReference type="InterPro" id="IPR050951">
    <property type="entry name" value="Retrovirus_Pol_polyprotein"/>
</dbReference>
<keyword evidence="4" id="KW-0255">Endonuclease</keyword>
<evidence type="ECO:0000256" key="5">
    <source>
        <dbReference type="ARBA" id="ARBA00022801"/>
    </source>
</evidence>
<dbReference type="EMBL" id="KV905628">
    <property type="protein sequence ID" value="OON15340.1"/>
    <property type="molecule type" value="Genomic_DNA"/>
</dbReference>
<evidence type="ECO:0000256" key="4">
    <source>
        <dbReference type="ARBA" id="ARBA00022759"/>
    </source>
</evidence>
<proteinExistence type="predicted"/>